<reference evidence="1" key="2">
    <citation type="journal article" date="2022" name="New Phytol.">
        <title>Evolutionary transition to the ectomycorrhizal habit in the genomes of a hyperdiverse lineage of mushroom-forming fungi.</title>
        <authorList>
            <person name="Looney B."/>
            <person name="Miyauchi S."/>
            <person name="Morin E."/>
            <person name="Drula E."/>
            <person name="Courty P.E."/>
            <person name="Kohler A."/>
            <person name="Kuo A."/>
            <person name="LaButti K."/>
            <person name="Pangilinan J."/>
            <person name="Lipzen A."/>
            <person name="Riley R."/>
            <person name="Andreopoulos W."/>
            <person name="He G."/>
            <person name="Johnson J."/>
            <person name="Nolan M."/>
            <person name="Tritt A."/>
            <person name="Barry K.W."/>
            <person name="Grigoriev I.V."/>
            <person name="Nagy L.G."/>
            <person name="Hibbett D."/>
            <person name="Henrissat B."/>
            <person name="Matheny P.B."/>
            <person name="Labbe J."/>
            <person name="Martin F.M."/>
        </authorList>
    </citation>
    <scope>NUCLEOTIDE SEQUENCE</scope>
    <source>
        <strain evidence="1">HHB10654</strain>
    </source>
</reference>
<protein>
    <submittedName>
        <fullName evidence="1">Uncharacterized protein</fullName>
    </submittedName>
</protein>
<sequence>SEALEAVFEVQGVLLAFDLPPITSKSQIQPKPAWAKQSVKVVGLGAPEFDQAIAGIGAVHRKMSGLYKVDALQAWAAGRQAQFAELDFSNRYVTPHNLVRGQVASPFGAYIDPHDILATATKAIGLHVDDNIVLYYECLLIFREIDPAVIRAGQIVQLQVSFSTVPMWGRKGMYRMVSKLRSVTILDRELHEVSQYDAFLCRR</sequence>
<keyword evidence="2" id="KW-1185">Reference proteome</keyword>
<gene>
    <name evidence="1" type="ORF">BV25DRAFT_1817240</name>
</gene>
<feature type="non-terminal residue" evidence="1">
    <location>
        <position position="1"/>
    </location>
</feature>
<accession>A0ACB8SDP3</accession>
<organism evidence="1 2">
    <name type="scientific">Artomyces pyxidatus</name>
    <dbReference type="NCBI Taxonomy" id="48021"/>
    <lineage>
        <taxon>Eukaryota</taxon>
        <taxon>Fungi</taxon>
        <taxon>Dikarya</taxon>
        <taxon>Basidiomycota</taxon>
        <taxon>Agaricomycotina</taxon>
        <taxon>Agaricomycetes</taxon>
        <taxon>Russulales</taxon>
        <taxon>Auriscalpiaceae</taxon>
        <taxon>Artomyces</taxon>
    </lineage>
</organism>
<dbReference type="Proteomes" id="UP000814140">
    <property type="component" value="Unassembled WGS sequence"/>
</dbReference>
<comment type="caution">
    <text evidence="1">The sequence shown here is derived from an EMBL/GenBank/DDBJ whole genome shotgun (WGS) entry which is preliminary data.</text>
</comment>
<proteinExistence type="predicted"/>
<reference evidence="1" key="1">
    <citation type="submission" date="2021-03" db="EMBL/GenBank/DDBJ databases">
        <authorList>
            <consortium name="DOE Joint Genome Institute"/>
            <person name="Ahrendt S."/>
            <person name="Looney B.P."/>
            <person name="Miyauchi S."/>
            <person name="Morin E."/>
            <person name="Drula E."/>
            <person name="Courty P.E."/>
            <person name="Chicoki N."/>
            <person name="Fauchery L."/>
            <person name="Kohler A."/>
            <person name="Kuo A."/>
            <person name="Labutti K."/>
            <person name="Pangilinan J."/>
            <person name="Lipzen A."/>
            <person name="Riley R."/>
            <person name="Andreopoulos W."/>
            <person name="He G."/>
            <person name="Johnson J."/>
            <person name="Barry K.W."/>
            <person name="Grigoriev I.V."/>
            <person name="Nagy L."/>
            <person name="Hibbett D."/>
            <person name="Henrissat B."/>
            <person name="Matheny P.B."/>
            <person name="Labbe J."/>
            <person name="Martin F."/>
        </authorList>
    </citation>
    <scope>NUCLEOTIDE SEQUENCE</scope>
    <source>
        <strain evidence="1">HHB10654</strain>
    </source>
</reference>
<evidence type="ECO:0000313" key="1">
    <source>
        <dbReference type="EMBL" id="KAI0054297.1"/>
    </source>
</evidence>
<evidence type="ECO:0000313" key="2">
    <source>
        <dbReference type="Proteomes" id="UP000814140"/>
    </source>
</evidence>
<dbReference type="EMBL" id="MU277538">
    <property type="protein sequence ID" value="KAI0054297.1"/>
    <property type="molecule type" value="Genomic_DNA"/>
</dbReference>
<name>A0ACB8SDP3_9AGAM</name>